<keyword evidence="4" id="KW-1185">Reference proteome</keyword>
<evidence type="ECO:0000313" key="4">
    <source>
        <dbReference type="Proteomes" id="UP000515733"/>
    </source>
</evidence>
<accession>A0A6S6XXZ9</accession>
<keyword evidence="2" id="KW-0472">Membrane</keyword>
<name>A0A6S6XXZ9_9PROT</name>
<protein>
    <submittedName>
        <fullName evidence="3">Uncharacterized protein</fullName>
    </submittedName>
</protein>
<feature type="transmembrane region" description="Helical" evidence="2">
    <location>
        <begin position="26"/>
        <end position="52"/>
    </location>
</feature>
<organism evidence="3 4">
    <name type="scientific">Denitratisoma oestradiolicum</name>
    <dbReference type="NCBI Taxonomy" id="311182"/>
    <lineage>
        <taxon>Bacteria</taxon>
        <taxon>Pseudomonadati</taxon>
        <taxon>Pseudomonadota</taxon>
        <taxon>Betaproteobacteria</taxon>
        <taxon>Nitrosomonadales</taxon>
        <taxon>Sterolibacteriaceae</taxon>
        <taxon>Denitratisoma</taxon>
    </lineage>
</organism>
<dbReference type="KEGG" id="doe:DENOEST_0547"/>
<feature type="region of interest" description="Disordered" evidence="1">
    <location>
        <begin position="160"/>
        <end position="231"/>
    </location>
</feature>
<keyword evidence="2" id="KW-0812">Transmembrane</keyword>
<evidence type="ECO:0000256" key="2">
    <source>
        <dbReference type="SAM" id="Phobius"/>
    </source>
</evidence>
<sequence>MPPALLPEILGHDASLSANKCRRSGLGAAGLLGGFFVGGLILPVVVLGASAASLAPEVGLRLSVALVSRTPKKSSAKLRFRERDAPPLRLALTYRLTETPRVQNLDVREPELRLSAILGLDKPKKRAPGRGGQDDLPTIRLAMEYRLDERRSSYAGVTVLAPSRPLPPASPRQGNNAPANGPPGVPVIASVANIVPPQRRQPPTDGRPDSFAANTDRTSGDNAQGGGLISGWEIPPIRWGGAHSYGYTTTRSGDGARSTGQSLMTTVSVSSFIYQPWYALVSGSLGIARNVQASTAPGTDGISGTDNRSVGTSVTGGGVLQMFPASRFPFVATLDRSDSTTAGGEVQSGNVSTRLGLRQSYRPVEGTYNLSGGFDHSTVVSIPQGGDTVNAFSGTYSSSREGEGLNVDGRVSQSEQQTGNSSQLINLSARRNFIIGDTVRLDANSYYNDNTLNYGSDSGPNSVHGRFLQLGATGTWRPQDEDGEDLPLSVNGTLMMFDSQTQLGSTTVQSRSLMGNASTYYTYSPHLTFTGGGGFVQQSTSGTSVLITTMNGGASYTGSPLTFGKFSYFWGGGANLNYQGGGANGANHAQSGSFNHSLSRGLPLWEGHNLFLTAAQTASLNQDQRRGSTQNLSHSAGGTWSMQLGERASGNVNLNLTDSVSQGATESHSRFLNLSLMGNAQASHQSALSANLGFMWSTTEQGPGRQSESSGAEVMDKAPVVTKNFNTTGSATYRHNRAFGISGLRYGLTFTASGSKQEQARLLGDTSARPDNSTRSLENRFDYRIGLLTLRTTGTINNSGGRKNALLFFQAIRQFGGY</sequence>
<dbReference type="AlphaFoldDB" id="A0A6S6XXZ9"/>
<feature type="compositionally biased region" description="Polar residues" evidence="1">
    <location>
        <begin position="212"/>
        <end position="222"/>
    </location>
</feature>
<keyword evidence="2" id="KW-1133">Transmembrane helix</keyword>
<gene>
    <name evidence="3" type="ORF">DENOEST_0547</name>
</gene>
<dbReference type="EMBL" id="LR778301">
    <property type="protein sequence ID" value="CAB1367712.1"/>
    <property type="molecule type" value="Genomic_DNA"/>
</dbReference>
<evidence type="ECO:0000256" key="1">
    <source>
        <dbReference type="SAM" id="MobiDB-lite"/>
    </source>
</evidence>
<dbReference type="Proteomes" id="UP000515733">
    <property type="component" value="Chromosome"/>
</dbReference>
<proteinExistence type="predicted"/>
<evidence type="ECO:0000313" key="3">
    <source>
        <dbReference type="EMBL" id="CAB1367712.1"/>
    </source>
</evidence>
<reference evidence="3 4" key="1">
    <citation type="submission" date="2020-03" db="EMBL/GenBank/DDBJ databases">
        <authorList>
            <consortium name="Genoscope - CEA"/>
            <person name="William W."/>
        </authorList>
    </citation>
    <scope>NUCLEOTIDE SEQUENCE [LARGE SCALE GENOMIC DNA]</scope>
    <source>
        <strain evidence="4">DSM 16959</strain>
    </source>
</reference>